<gene>
    <name evidence="1" type="ordered locus">Plav_2467</name>
</gene>
<dbReference type="RefSeq" id="WP_012111387.1">
    <property type="nucleotide sequence ID" value="NC_009719.1"/>
</dbReference>
<reference evidence="1 2" key="1">
    <citation type="journal article" date="2011" name="Stand. Genomic Sci.">
        <title>Complete genome sequence of Parvibaculum lavamentivorans type strain (DS-1(T)).</title>
        <authorList>
            <person name="Schleheck D."/>
            <person name="Weiss M."/>
            <person name="Pitluck S."/>
            <person name="Bruce D."/>
            <person name="Land M.L."/>
            <person name="Han S."/>
            <person name="Saunders E."/>
            <person name="Tapia R."/>
            <person name="Detter C."/>
            <person name="Brettin T."/>
            <person name="Han J."/>
            <person name="Woyke T."/>
            <person name="Goodwin L."/>
            <person name="Pennacchio L."/>
            <person name="Nolan M."/>
            <person name="Cook A.M."/>
            <person name="Kjelleberg S."/>
            <person name="Thomas T."/>
        </authorList>
    </citation>
    <scope>NUCLEOTIDE SEQUENCE [LARGE SCALE GENOMIC DNA]</scope>
    <source>
        <strain evidence="2">DS-1 / DSM 13023 / NCIMB 13966</strain>
    </source>
</reference>
<organism evidence="1 2">
    <name type="scientific">Parvibaculum lavamentivorans (strain DS-1 / DSM 13023 / NCIMB 13966)</name>
    <dbReference type="NCBI Taxonomy" id="402881"/>
    <lineage>
        <taxon>Bacteria</taxon>
        <taxon>Pseudomonadati</taxon>
        <taxon>Pseudomonadota</taxon>
        <taxon>Alphaproteobacteria</taxon>
        <taxon>Hyphomicrobiales</taxon>
        <taxon>Parvibaculaceae</taxon>
        <taxon>Parvibaculum</taxon>
    </lineage>
</organism>
<dbReference type="Pfam" id="PF01177">
    <property type="entry name" value="Asp_Glu_race"/>
    <property type="match status" value="1"/>
</dbReference>
<accession>A7HVZ3</accession>
<protein>
    <recommendedName>
        <fullName evidence="3">Arylsulfatase</fullName>
    </recommendedName>
</protein>
<dbReference type="EMBL" id="CP000774">
    <property type="protein sequence ID" value="ABS64076.1"/>
    <property type="molecule type" value="Genomic_DNA"/>
</dbReference>
<dbReference type="HOGENOM" id="CLU_079356_1_0_5"/>
<name>A7HVZ3_PARL1</name>
<dbReference type="Proteomes" id="UP000006377">
    <property type="component" value="Chromosome"/>
</dbReference>
<keyword evidence="2" id="KW-1185">Reference proteome</keyword>
<sequence>MPPSLRHHGAAIAFLHTAAIHIETFNALRDELAPGLALTHAVREDLLIAAEKAGGLTPAISLKTQEALLALAQGGARVVVCTCSTLGEAAEEAAREADVPVMRIDRPMADRAVRAAARIGICAALSPTLAPTRELIASSAARAGRDCEIREFLFDDVWPAFREGRLDDYYEGIAARLSDASKEVDLLVLAQASMAPAAALAGALRAPLLSSPRIGFEAAAKIAGVRM</sequence>
<dbReference type="GO" id="GO:0047661">
    <property type="term" value="F:amino-acid racemase activity"/>
    <property type="evidence" value="ECO:0007669"/>
    <property type="project" value="InterPro"/>
</dbReference>
<proteinExistence type="predicted"/>
<evidence type="ECO:0008006" key="3">
    <source>
        <dbReference type="Google" id="ProtNLM"/>
    </source>
</evidence>
<dbReference type="eggNOG" id="COG4126">
    <property type="taxonomic scope" value="Bacteria"/>
</dbReference>
<dbReference type="STRING" id="402881.Plav_2467"/>
<dbReference type="OrthoDB" id="978447at2"/>
<evidence type="ECO:0000313" key="1">
    <source>
        <dbReference type="EMBL" id="ABS64076.1"/>
    </source>
</evidence>
<dbReference type="InterPro" id="IPR015942">
    <property type="entry name" value="Asp/Glu/hydantoin_racemase"/>
</dbReference>
<dbReference type="KEGG" id="pla:Plav_2467"/>
<dbReference type="AlphaFoldDB" id="A7HVZ3"/>
<evidence type="ECO:0000313" key="2">
    <source>
        <dbReference type="Proteomes" id="UP000006377"/>
    </source>
</evidence>